<dbReference type="PANTHER" id="PTHR30307">
    <property type="entry name" value="S-ADENOSYLMETHIONINE:TRNA RIBOSYLTRANSFERASE-ISOMERASE"/>
    <property type="match status" value="1"/>
</dbReference>
<dbReference type="InterPro" id="IPR042118">
    <property type="entry name" value="QueA_dom1"/>
</dbReference>
<dbReference type="NCBIfam" id="TIGR00113">
    <property type="entry name" value="queA"/>
    <property type="match status" value="1"/>
</dbReference>
<evidence type="ECO:0000256" key="1">
    <source>
        <dbReference type="ARBA" id="ARBA00004496"/>
    </source>
</evidence>
<keyword evidence="4" id="KW-0963">Cytoplasm</keyword>
<reference evidence="13" key="2">
    <citation type="journal article" date="2021" name="PeerJ">
        <title>Extensive microbial diversity within the chicken gut microbiome revealed by metagenomics and culture.</title>
        <authorList>
            <person name="Gilroy R."/>
            <person name="Ravi A."/>
            <person name="Getino M."/>
            <person name="Pursley I."/>
            <person name="Horton D.L."/>
            <person name="Alikhan N.F."/>
            <person name="Baker D."/>
            <person name="Gharbi K."/>
            <person name="Hall N."/>
            <person name="Watson M."/>
            <person name="Adriaenssens E.M."/>
            <person name="Foster-Nyarko E."/>
            <person name="Jarju S."/>
            <person name="Secka A."/>
            <person name="Antonio M."/>
            <person name="Oren A."/>
            <person name="Chaudhuri R.R."/>
            <person name="La Ragione R."/>
            <person name="Hildebrand F."/>
            <person name="Pallen M.J."/>
        </authorList>
    </citation>
    <scope>NUCLEOTIDE SEQUENCE</scope>
    <source>
        <strain evidence="13">517</strain>
    </source>
</reference>
<feature type="non-terminal residue" evidence="13">
    <location>
        <position position="1"/>
    </location>
</feature>
<evidence type="ECO:0000256" key="10">
    <source>
        <dbReference type="ARBA" id="ARBA00066503"/>
    </source>
</evidence>
<evidence type="ECO:0000256" key="3">
    <source>
        <dbReference type="ARBA" id="ARBA00011245"/>
    </source>
</evidence>
<dbReference type="GO" id="GO:0051075">
    <property type="term" value="F:S-adenosylmethionine:tRNA ribosyltransferase-isomerase activity"/>
    <property type="evidence" value="ECO:0007669"/>
    <property type="project" value="UniProtKB-EC"/>
</dbReference>
<dbReference type="Pfam" id="PF02547">
    <property type="entry name" value="Queuosine_synth"/>
    <property type="match status" value="1"/>
</dbReference>
<dbReference type="NCBIfam" id="NF001140">
    <property type="entry name" value="PRK00147.1"/>
    <property type="match status" value="1"/>
</dbReference>
<evidence type="ECO:0000256" key="8">
    <source>
        <dbReference type="ARBA" id="ARBA00052751"/>
    </source>
</evidence>
<evidence type="ECO:0000256" key="6">
    <source>
        <dbReference type="ARBA" id="ARBA00022691"/>
    </source>
</evidence>
<comment type="subcellular location">
    <subcellularLocation>
        <location evidence="1">Cytoplasm</location>
    </subcellularLocation>
</comment>
<dbReference type="InterPro" id="IPR042119">
    <property type="entry name" value="QueA_dom2"/>
</dbReference>
<reference evidence="13" key="1">
    <citation type="submission" date="2020-10" db="EMBL/GenBank/DDBJ databases">
        <authorList>
            <person name="Gilroy R."/>
        </authorList>
    </citation>
    <scope>NUCLEOTIDE SEQUENCE</scope>
    <source>
        <strain evidence="13">517</strain>
    </source>
</reference>
<accession>A0A940DI88</accession>
<organism evidence="13 14">
    <name type="scientific">Candidatus Stercoripulliclostridium pullicola</name>
    <dbReference type="NCBI Taxonomy" id="2840953"/>
    <lineage>
        <taxon>Bacteria</taxon>
        <taxon>Bacillati</taxon>
        <taxon>Bacillota</taxon>
        <taxon>Clostridia</taxon>
        <taxon>Eubacteriales</taxon>
        <taxon>Candidatus Stercoripulliclostridium</taxon>
    </lineage>
</organism>
<evidence type="ECO:0000256" key="5">
    <source>
        <dbReference type="ARBA" id="ARBA00022679"/>
    </source>
</evidence>
<evidence type="ECO:0000256" key="9">
    <source>
        <dbReference type="ARBA" id="ARBA00061210"/>
    </source>
</evidence>
<dbReference type="InterPro" id="IPR036100">
    <property type="entry name" value="QueA_sf"/>
</dbReference>
<dbReference type="HAMAP" id="MF_00113">
    <property type="entry name" value="QueA"/>
    <property type="match status" value="1"/>
</dbReference>
<comment type="pathway">
    <text evidence="2">tRNA modification; tRNA-queuosine biosynthesis.</text>
</comment>
<keyword evidence="5 13" id="KW-0808">Transferase</keyword>
<evidence type="ECO:0000256" key="4">
    <source>
        <dbReference type="ARBA" id="ARBA00022490"/>
    </source>
</evidence>
<evidence type="ECO:0000256" key="2">
    <source>
        <dbReference type="ARBA" id="ARBA00004691"/>
    </source>
</evidence>
<dbReference type="FunFam" id="2.40.10.240:FF:000002">
    <property type="entry name" value="S-adenosylmethionine:tRNA ribosyltransferase-isomerase"/>
    <property type="match status" value="1"/>
</dbReference>
<dbReference type="SUPFAM" id="SSF111337">
    <property type="entry name" value="QueA-like"/>
    <property type="match status" value="1"/>
</dbReference>
<dbReference type="Proteomes" id="UP000727857">
    <property type="component" value="Unassembled WGS sequence"/>
</dbReference>
<keyword evidence="13" id="KW-0328">Glycosyltransferase</keyword>
<comment type="similarity">
    <text evidence="9">Belongs to the QueA family.</text>
</comment>
<protein>
    <recommendedName>
        <fullName evidence="11">S-adenosylmethionine:tRNA ribosyltransferase-isomerase</fullName>
        <ecNumber evidence="10">2.4.99.17</ecNumber>
    </recommendedName>
    <alternativeName>
        <fullName evidence="12">Queuosine biosynthesis protein QueA</fullName>
    </alternativeName>
</protein>
<comment type="subunit">
    <text evidence="3">Monomer.</text>
</comment>
<comment type="catalytic activity">
    <reaction evidence="8">
        <text>7-aminomethyl-7-carbaguanosine(34) in tRNA + S-adenosyl-L-methionine = epoxyqueuosine(34) in tRNA + adenine + L-methionine + 2 H(+)</text>
        <dbReference type="Rhea" id="RHEA:32155"/>
        <dbReference type="Rhea" id="RHEA-COMP:10342"/>
        <dbReference type="Rhea" id="RHEA-COMP:18582"/>
        <dbReference type="ChEBI" id="CHEBI:15378"/>
        <dbReference type="ChEBI" id="CHEBI:16708"/>
        <dbReference type="ChEBI" id="CHEBI:57844"/>
        <dbReference type="ChEBI" id="CHEBI:59789"/>
        <dbReference type="ChEBI" id="CHEBI:82833"/>
        <dbReference type="ChEBI" id="CHEBI:194443"/>
        <dbReference type="EC" id="2.4.99.17"/>
    </reaction>
</comment>
<evidence type="ECO:0000256" key="12">
    <source>
        <dbReference type="ARBA" id="ARBA00076160"/>
    </source>
</evidence>
<dbReference type="Gene3D" id="3.40.1780.10">
    <property type="entry name" value="QueA-like"/>
    <property type="match status" value="1"/>
</dbReference>
<dbReference type="GO" id="GO:0008616">
    <property type="term" value="P:tRNA queuosine(34) biosynthetic process"/>
    <property type="evidence" value="ECO:0007669"/>
    <property type="project" value="UniProtKB-KW"/>
</dbReference>
<proteinExistence type="inferred from homology"/>
<comment type="caution">
    <text evidence="13">The sequence shown here is derived from an EMBL/GenBank/DDBJ whole genome shotgun (WGS) entry which is preliminary data.</text>
</comment>
<sequence length="329" mass="37272">EELIAQKPVYPRDSSRLLYYDRLTDTVEHHVFRDIVDLLEPGDVMVVNDTRVIPARLFGYDAKGREYEVLLLKRLDSTHWETLLRPARKAKIGSQIVINEELKLTIDSINPADGVRTVSFEYKGVWEEILDRVGIVPLPPYIREKLEDKSRYQTVYAKVDGSAAAPTAGLHFTPELLDRIKSKGVEIVEVLLHVGLGTFRPVKTDNILEHKMHSEYYKVSEEAAESVNRALREGRRVIAVGTTSVRTLESASLPDGTLVAGEGNTEIFIYPGYKFKVVKGLITNFHLPESTLIMLVSAFAGREKTLELYRTAVDMRYRFFSFGDAMLIL</sequence>
<dbReference type="EMBL" id="JADINF010000187">
    <property type="protein sequence ID" value="MBO8424819.1"/>
    <property type="molecule type" value="Genomic_DNA"/>
</dbReference>
<dbReference type="GO" id="GO:0005737">
    <property type="term" value="C:cytoplasm"/>
    <property type="evidence" value="ECO:0007669"/>
    <property type="project" value="UniProtKB-SubCell"/>
</dbReference>
<keyword evidence="7" id="KW-0671">Queuosine biosynthesis</keyword>
<keyword evidence="6" id="KW-0949">S-adenosyl-L-methionine</keyword>
<dbReference type="EC" id="2.4.99.17" evidence="10"/>
<dbReference type="Gene3D" id="2.40.10.240">
    <property type="entry name" value="QueA-like"/>
    <property type="match status" value="1"/>
</dbReference>
<evidence type="ECO:0000313" key="13">
    <source>
        <dbReference type="EMBL" id="MBO8424819.1"/>
    </source>
</evidence>
<dbReference type="PANTHER" id="PTHR30307:SF0">
    <property type="entry name" value="S-ADENOSYLMETHIONINE:TRNA RIBOSYLTRANSFERASE-ISOMERASE"/>
    <property type="match status" value="1"/>
</dbReference>
<evidence type="ECO:0000313" key="14">
    <source>
        <dbReference type="Proteomes" id="UP000727857"/>
    </source>
</evidence>
<gene>
    <name evidence="13" type="primary">queA</name>
    <name evidence="13" type="ORF">IAB16_07345</name>
</gene>
<evidence type="ECO:0000256" key="11">
    <source>
        <dbReference type="ARBA" id="ARBA00069325"/>
    </source>
</evidence>
<evidence type="ECO:0000256" key="7">
    <source>
        <dbReference type="ARBA" id="ARBA00022785"/>
    </source>
</evidence>
<dbReference type="FunFam" id="3.40.1780.10:FF:000001">
    <property type="entry name" value="S-adenosylmethionine:tRNA ribosyltransferase-isomerase"/>
    <property type="match status" value="1"/>
</dbReference>
<dbReference type="AlphaFoldDB" id="A0A940DI88"/>
<name>A0A940DI88_9FIRM</name>
<dbReference type="InterPro" id="IPR003699">
    <property type="entry name" value="QueA"/>
</dbReference>